<reference evidence="2" key="1">
    <citation type="submission" date="2013-12" db="EMBL/GenBank/DDBJ databases">
        <title>The Genome Sequence of Aphanomyces astaci APO3.</title>
        <authorList>
            <consortium name="The Broad Institute Genomics Platform"/>
            <person name="Russ C."/>
            <person name="Tyler B."/>
            <person name="van West P."/>
            <person name="Dieguez-Uribeondo J."/>
            <person name="Young S.K."/>
            <person name="Zeng Q."/>
            <person name="Gargeya S."/>
            <person name="Fitzgerald M."/>
            <person name="Abouelleil A."/>
            <person name="Alvarado L."/>
            <person name="Chapman S.B."/>
            <person name="Gainer-Dewar J."/>
            <person name="Goldberg J."/>
            <person name="Griggs A."/>
            <person name="Gujja S."/>
            <person name="Hansen M."/>
            <person name="Howarth C."/>
            <person name="Imamovic A."/>
            <person name="Ireland A."/>
            <person name="Larimer J."/>
            <person name="McCowan C."/>
            <person name="Murphy C."/>
            <person name="Pearson M."/>
            <person name="Poon T.W."/>
            <person name="Priest M."/>
            <person name="Roberts A."/>
            <person name="Saif S."/>
            <person name="Shea T."/>
            <person name="Sykes S."/>
            <person name="Wortman J."/>
            <person name="Nusbaum C."/>
            <person name="Birren B."/>
        </authorList>
    </citation>
    <scope>NUCLEOTIDE SEQUENCE [LARGE SCALE GENOMIC DNA]</scope>
    <source>
        <strain evidence="2">APO3</strain>
    </source>
</reference>
<evidence type="ECO:0000313" key="2">
    <source>
        <dbReference type="EMBL" id="ETV80068.1"/>
    </source>
</evidence>
<accession>W4GMG7</accession>
<evidence type="ECO:0000259" key="1">
    <source>
        <dbReference type="PROSITE" id="PS50003"/>
    </source>
</evidence>
<dbReference type="OrthoDB" id="185175at2759"/>
<dbReference type="AlphaFoldDB" id="W4GMG7"/>
<proteinExistence type="predicted"/>
<dbReference type="RefSeq" id="XP_009829992.1">
    <property type="nucleotide sequence ID" value="XM_009831690.1"/>
</dbReference>
<dbReference type="VEuPathDB" id="FungiDB:H257_06469"/>
<dbReference type="Gene3D" id="2.30.29.30">
    <property type="entry name" value="Pleckstrin-homology domain (PH domain)/Phosphotyrosine-binding domain (PTB)"/>
    <property type="match status" value="1"/>
</dbReference>
<dbReference type="InterPro" id="IPR001849">
    <property type="entry name" value="PH_domain"/>
</dbReference>
<dbReference type="PROSITE" id="PS50003">
    <property type="entry name" value="PH_DOMAIN"/>
    <property type="match status" value="1"/>
</dbReference>
<dbReference type="InterPro" id="IPR011993">
    <property type="entry name" value="PH-like_dom_sf"/>
</dbReference>
<protein>
    <recommendedName>
        <fullName evidence="1">PH domain-containing protein</fullName>
    </recommendedName>
</protein>
<dbReference type="GeneID" id="20808465"/>
<feature type="domain" description="PH" evidence="1">
    <location>
        <begin position="1"/>
        <end position="76"/>
    </location>
</feature>
<gene>
    <name evidence="2" type="ORF">H257_06469</name>
</gene>
<sequence length="76" mass="8531">MEGYVFKQGHVVKSWQRRYFRLDTSTSVLEYLTELAIALADVKLGDEIGSIDEGFLEYVRRARGEAADPSTNCAVS</sequence>
<name>W4GMG7_APHAT</name>
<organism evidence="2">
    <name type="scientific">Aphanomyces astaci</name>
    <name type="common">Crayfish plague agent</name>
    <dbReference type="NCBI Taxonomy" id="112090"/>
    <lineage>
        <taxon>Eukaryota</taxon>
        <taxon>Sar</taxon>
        <taxon>Stramenopiles</taxon>
        <taxon>Oomycota</taxon>
        <taxon>Saprolegniomycetes</taxon>
        <taxon>Saprolegniales</taxon>
        <taxon>Verrucalvaceae</taxon>
        <taxon>Aphanomyces</taxon>
    </lineage>
</organism>
<dbReference type="EMBL" id="KI913126">
    <property type="protein sequence ID" value="ETV80068.1"/>
    <property type="molecule type" value="Genomic_DNA"/>
</dbReference>
<dbReference type="SUPFAM" id="SSF50729">
    <property type="entry name" value="PH domain-like"/>
    <property type="match status" value="1"/>
</dbReference>